<keyword evidence="3" id="KW-0732">Signal</keyword>
<keyword evidence="2" id="KW-1133">Transmembrane helix</keyword>
<name>A0AAW0WKH4_CHEQU</name>
<comment type="caution">
    <text evidence="4">The sequence shown here is derived from an EMBL/GenBank/DDBJ whole genome shotgun (WGS) entry which is preliminary data.</text>
</comment>
<dbReference type="EMBL" id="JARKIK010000074">
    <property type="protein sequence ID" value="KAK8727812.1"/>
    <property type="molecule type" value="Genomic_DNA"/>
</dbReference>
<keyword evidence="5" id="KW-1185">Reference proteome</keyword>
<evidence type="ECO:0000313" key="5">
    <source>
        <dbReference type="Proteomes" id="UP001445076"/>
    </source>
</evidence>
<feature type="region of interest" description="Disordered" evidence="1">
    <location>
        <begin position="170"/>
        <end position="194"/>
    </location>
</feature>
<keyword evidence="2" id="KW-0812">Transmembrane</keyword>
<dbReference type="Proteomes" id="UP001445076">
    <property type="component" value="Unassembled WGS sequence"/>
</dbReference>
<feature type="transmembrane region" description="Helical" evidence="2">
    <location>
        <begin position="62"/>
        <end position="81"/>
    </location>
</feature>
<gene>
    <name evidence="4" type="ORF">OTU49_009467</name>
</gene>
<protein>
    <submittedName>
        <fullName evidence="4">Uncharacterized protein</fullName>
    </submittedName>
</protein>
<reference evidence="4 5" key="1">
    <citation type="journal article" date="2024" name="BMC Genomics">
        <title>Genome assembly of redclaw crayfish (Cherax quadricarinatus) provides insights into its immune adaptation and hypoxia tolerance.</title>
        <authorList>
            <person name="Liu Z."/>
            <person name="Zheng J."/>
            <person name="Li H."/>
            <person name="Fang K."/>
            <person name="Wang S."/>
            <person name="He J."/>
            <person name="Zhou D."/>
            <person name="Weng S."/>
            <person name="Chi M."/>
            <person name="Gu Z."/>
            <person name="He J."/>
            <person name="Li F."/>
            <person name="Wang M."/>
        </authorList>
    </citation>
    <scope>NUCLEOTIDE SEQUENCE [LARGE SCALE GENOMIC DNA]</scope>
    <source>
        <strain evidence="4">ZL_2023a</strain>
    </source>
</reference>
<feature type="compositionally biased region" description="Basic residues" evidence="1">
    <location>
        <begin position="170"/>
        <end position="180"/>
    </location>
</feature>
<sequence>MRKLFVICLAVALWAYADVLRHLLEEKVVILETGLKETSSSSYLITWILDLHEQALPEAEPLGLFGSMPLLGSFIACFKALHSLQILYPLMDMEVPVVITGAVWMLVLALGTFSVFLILGVLVCCRNSLLCNRARELTLRAQLRKQEIIRGRLFAKQVALFVKETKEKFKNRRQRPHKVLRNPPVHQVRGDLPEHQVRGDLPEHQVRGDLVLHEVLPGVAPLPPGYLQ</sequence>
<proteinExistence type="predicted"/>
<organism evidence="4 5">
    <name type="scientific">Cherax quadricarinatus</name>
    <name type="common">Australian red claw crayfish</name>
    <dbReference type="NCBI Taxonomy" id="27406"/>
    <lineage>
        <taxon>Eukaryota</taxon>
        <taxon>Metazoa</taxon>
        <taxon>Ecdysozoa</taxon>
        <taxon>Arthropoda</taxon>
        <taxon>Crustacea</taxon>
        <taxon>Multicrustacea</taxon>
        <taxon>Malacostraca</taxon>
        <taxon>Eumalacostraca</taxon>
        <taxon>Eucarida</taxon>
        <taxon>Decapoda</taxon>
        <taxon>Pleocyemata</taxon>
        <taxon>Astacidea</taxon>
        <taxon>Parastacoidea</taxon>
        <taxon>Parastacidae</taxon>
        <taxon>Cherax</taxon>
    </lineage>
</organism>
<feature type="transmembrane region" description="Helical" evidence="2">
    <location>
        <begin position="102"/>
        <end position="123"/>
    </location>
</feature>
<evidence type="ECO:0000256" key="1">
    <source>
        <dbReference type="SAM" id="MobiDB-lite"/>
    </source>
</evidence>
<keyword evidence="2" id="KW-0472">Membrane</keyword>
<evidence type="ECO:0000256" key="2">
    <source>
        <dbReference type="SAM" id="Phobius"/>
    </source>
</evidence>
<evidence type="ECO:0000256" key="3">
    <source>
        <dbReference type="SAM" id="SignalP"/>
    </source>
</evidence>
<accession>A0AAW0WKH4</accession>
<dbReference type="AlphaFoldDB" id="A0AAW0WKH4"/>
<feature type="signal peptide" evidence="3">
    <location>
        <begin position="1"/>
        <end position="17"/>
    </location>
</feature>
<feature type="chain" id="PRO_5043418551" evidence="3">
    <location>
        <begin position="18"/>
        <end position="228"/>
    </location>
</feature>
<evidence type="ECO:0000313" key="4">
    <source>
        <dbReference type="EMBL" id="KAK8727812.1"/>
    </source>
</evidence>